<evidence type="ECO:0000313" key="2">
    <source>
        <dbReference type="Proteomes" id="UP000593568"/>
    </source>
</evidence>
<organism evidence="1 2">
    <name type="scientific">Gossypium trilobum</name>
    <dbReference type="NCBI Taxonomy" id="34281"/>
    <lineage>
        <taxon>Eukaryota</taxon>
        <taxon>Viridiplantae</taxon>
        <taxon>Streptophyta</taxon>
        <taxon>Embryophyta</taxon>
        <taxon>Tracheophyta</taxon>
        <taxon>Spermatophyta</taxon>
        <taxon>Magnoliopsida</taxon>
        <taxon>eudicotyledons</taxon>
        <taxon>Gunneridae</taxon>
        <taxon>Pentapetalae</taxon>
        <taxon>rosids</taxon>
        <taxon>malvids</taxon>
        <taxon>Malvales</taxon>
        <taxon>Malvaceae</taxon>
        <taxon>Malvoideae</taxon>
        <taxon>Gossypium</taxon>
    </lineage>
</organism>
<sequence>METRGRSRKNNRSRDMLLALKGKVTNLEESMSSVKETLKTKKLTKSNDVLEASIVTLKEETKVVIEKLEELEGELALYRAAVGKGKLTLVPKQHKMDILKSKEFNGTRFARDVEDFLWGWKSTFVW</sequence>
<protein>
    <submittedName>
        <fullName evidence="1">Uncharacterized protein</fullName>
    </submittedName>
</protein>
<dbReference type="Proteomes" id="UP000593568">
    <property type="component" value="Unassembled WGS sequence"/>
</dbReference>
<accession>A0A7J9EUR5</accession>
<keyword evidence="2" id="KW-1185">Reference proteome</keyword>
<evidence type="ECO:0000313" key="1">
    <source>
        <dbReference type="EMBL" id="MBA0776225.1"/>
    </source>
</evidence>
<comment type="caution">
    <text evidence="1">The sequence shown here is derived from an EMBL/GenBank/DDBJ whole genome shotgun (WGS) entry which is preliminary data.</text>
</comment>
<dbReference type="AlphaFoldDB" id="A0A7J9EUR5"/>
<name>A0A7J9EUR5_9ROSI</name>
<dbReference type="EMBL" id="JABEZW010000009">
    <property type="protein sequence ID" value="MBA0776225.1"/>
    <property type="molecule type" value="Genomic_DNA"/>
</dbReference>
<gene>
    <name evidence="1" type="ORF">Gotri_011245</name>
</gene>
<proteinExistence type="predicted"/>
<reference evidence="1 2" key="1">
    <citation type="journal article" date="2019" name="Genome Biol. Evol.">
        <title>Insights into the evolution of the New World diploid cottons (Gossypium, subgenus Houzingenia) based on genome sequencing.</title>
        <authorList>
            <person name="Grover C.E."/>
            <person name="Arick M.A. 2nd"/>
            <person name="Thrash A."/>
            <person name="Conover J.L."/>
            <person name="Sanders W.S."/>
            <person name="Peterson D.G."/>
            <person name="Frelichowski J.E."/>
            <person name="Scheffler J.A."/>
            <person name="Scheffler B.E."/>
            <person name="Wendel J.F."/>
        </authorList>
    </citation>
    <scope>NUCLEOTIDE SEQUENCE [LARGE SCALE GENOMIC DNA]</scope>
    <source>
        <strain evidence="1">8</strain>
        <tissue evidence="1">Leaf</tissue>
    </source>
</reference>